<feature type="repeat" description="PPR" evidence="3">
    <location>
        <begin position="332"/>
        <end position="366"/>
    </location>
</feature>
<sequence>MQLCISNHSRSNFYRFLNPISHIVGKEPKTVAGIGVACLYNHAPHSYHSDVWFVKVVSTLCIQSSTTSLSGFHSDYLRNHLSPSIAFEVIRRLNGYHCNGKLAFDFFQFTRLNLNVTHSIATYNVLLRSLCQMGFHDLAKLVYEYMRVDGHLPDGSVLGLLVSSFAQAGNFDFAKQLLSHAQSDNVEIRSFVYNNFLTLLVRRNRVQEAVSFFSGHISKSQCYCPDTCTFNIVIRGLCRVGEVEKAFELFNDMGSFGCSPDVVTYNALINGLSRVGEADRGLELLREVQSGNVFSPDVVTYTSVISGYCKLGNMEMASSIYDEMISSGVKPSLITFNVLIDGFGKSGDMSSACSTYEKMLCCGCLPDVVTFTSLIDGYCRSGKVDQGLRLWDEMNERNLAPNVYTFAILINSLCKENRINEARDLLRQLRRREDIVPKPFIYNPVIDGLCKAGNVVEANVVVAEMEAKKCNPDKFTYTILIIGHCMKGKMSEAMTIFTKMLDVGCAPDRITVHSFISCLLKAGMPKEAYRIKQAALEGLNLEMSSLRRSPSTAMLQIRTIPPMPGVKELASDWFVVVHHHTCCIGLCRSGIYAAEMTGGIEMRTLILLESSIKAVDICNATRDGIEKIRLWQKHLEIVLCALNSCQRTIGKGNRFPLTEEQREEVEKGVRELGMVFDACKNGLDLLEREVREVFWKIMSCRTEGSELLNKRNTSG</sequence>
<dbReference type="PROSITE" id="PS51375">
    <property type="entry name" value="PPR"/>
    <property type="match status" value="9"/>
</dbReference>
<comment type="similarity">
    <text evidence="1">Belongs to the PPR family. P subfamily.</text>
</comment>
<feature type="repeat" description="PPR" evidence="3">
    <location>
        <begin position="119"/>
        <end position="153"/>
    </location>
</feature>
<dbReference type="Gene3D" id="1.25.40.10">
    <property type="entry name" value="Tetratricopeptide repeat domain"/>
    <property type="match status" value="4"/>
</dbReference>
<dbReference type="EMBL" id="WJXA01000012">
    <property type="protein sequence ID" value="KAF7123583.1"/>
    <property type="molecule type" value="Genomic_DNA"/>
</dbReference>
<dbReference type="Pfam" id="PF01535">
    <property type="entry name" value="PPR"/>
    <property type="match status" value="1"/>
</dbReference>
<dbReference type="NCBIfam" id="TIGR00756">
    <property type="entry name" value="PPR"/>
    <property type="match status" value="9"/>
</dbReference>
<gene>
    <name evidence="4" type="ORF">RHSIM_Rhsim12G0001600</name>
</gene>
<keyword evidence="5" id="KW-1185">Reference proteome</keyword>
<feature type="repeat" description="PPR" evidence="3">
    <location>
        <begin position="297"/>
        <end position="331"/>
    </location>
</feature>
<feature type="repeat" description="PPR" evidence="3">
    <location>
        <begin position="438"/>
        <end position="472"/>
    </location>
</feature>
<feature type="repeat" description="PPR" evidence="3">
    <location>
        <begin position="402"/>
        <end position="432"/>
    </location>
</feature>
<dbReference type="InterPro" id="IPR011990">
    <property type="entry name" value="TPR-like_helical_dom_sf"/>
</dbReference>
<dbReference type="Pfam" id="PF05633">
    <property type="entry name" value="ROH1-like"/>
    <property type="match status" value="1"/>
</dbReference>
<feature type="repeat" description="PPR" evidence="3">
    <location>
        <begin position="261"/>
        <end position="295"/>
    </location>
</feature>
<evidence type="ECO:0000256" key="2">
    <source>
        <dbReference type="ARBA" id="ARBA00022737"/>
    </source>
</evidence>
<dbReference type="InterPro" id="IPR002885">
    <property type="entry name" value="PPR_rpt"/>
</dbReference>
<dbReference type="OrthoDB" id="185373at2759"/>
<evidence type="ECO:0000256" key="3">
    <source>
        <dbReference type="PROSITE-ProRule" id="PRU00708"/>
    </source>
</evidence>
<proteinExistence type="inferred from homology"/>
<dbReference type="InterPro" id="IPR008511">
    <property type="entry name" value="ROH1-like"/>
</dbReference>
<feature type="repeat" description="PPR" evidence="3">
    <location>
        <begin position="226"/>
        <end position="260"/>
    </location>
</feature>
<evidence type="ECO:0000313" key="5">
    <source>
        <dbReference type="Proteomes" id="UP000626092"/>
    </source>
</evidence>
<evidence type="ECO:0000256" key="1">
    <source>
        <dbReference type="ARBA" id="ARBA00007626"/>
    </source>
</evidence>
<name>A0A834G2Z9_RHOSS</name>
<organism evidence="4 5">
    <name type="scientific">Rhododendron simsii</name>
    <name type="common">Sims's rhododendron</name>
    <dbReference type="NCBI Taxonomy" id="118357"/>
    <lineage>
        <taxon>Eukaryota</taxon>
        <taxon>Viridiplantae</taxon>
        <taxon>Streptophyta</taxon>
        <taxon>Embryophyta</taxon>
        <taxon>Tracheophyta</taxon>
        <taxon>Spermatophyta</taxon>
        <taxon>Magnoliopsida</taxon>
        <taxon>eudicotyledons</taxon>
        <taxon>Gunneridae</taxon>
        <taxon>Pentapetalae</taxon>
        <taxon>asterids</taxon>
        <taxon>Ericales</taxon>
        <taxon>Ericaceae</taxon>
        <taxon>Ericoideae</taxon>
        <taxon>Rhodoreae</taxon>
        <taxon>Rhododendron</taxon>
    </lineage>
</organism>
<feature type="repeat" description="PPR" evidence="3">
    <location>
        <begin position="473"/>
        <end position="507"/>
    </location>
</feature>
<dbReference type="AlphaFoldDB" id="A0A834G2Z9"/>
<reference evidence="4" key="1">
    <citation type="submission" date="2019-11" db="EMBL/GenBank/DDBJ databases">
        <authorList>
            <person name="Liu Y."/>
            <person name="Hou J."/>
            <person name="Li T.-Q."/>
            <person name="Guan C.-H."/>
            <person name="Wu X."/>
            <person name="Wu H.-Z."/>
            <person name="Ling F."/>
            <person name="Zhang R."/>
            <person name="Shi X.-G."/>
            <person name="Ren J.-P."/>
            <person name="Chen E.-F."/>
            <person name="Sun J.-M."/>
        </authorList>
    </citation>
    <scope>NUCLEOTIDE SEQUENCE</scope>
    <source>
        <strain evidence="4">Adult_tree_wgs_1</strain>
        <tissue evidence="4">Leaves</tissue>
    </source>
</reference>
<dbReference type="PANTHER" id="PTHR47939">
    <property type="entry name" value="MEMBRANE-ASSOCIATED SALT-INDUCIBLE PROTEIN-LIKE"/>
    <property type="match status" value="1"/>
</dbReference>
<feature type="repeat" description="PPR" evidence="3">
    <location>
        <begin position="367"/>
        <end position="401"/>
    </location>
</feature>
<evidence type="ECO:0000313" key="4">
    <source>
        <dbReference type="EMBL" id="KAF7123583.1"/>
    </source>
</evidence>
<accession>A0A834G2Z9</accession>
<dbReference type="InterPro" id="IPR050667">
    <property type="entry name" value="PPR-containing_protein"/>
</dbReference>
<dbReference type="Proteomes" id="UP000626092">
    <property type="component" value="Unassembled WGS sequence"/>
</dbReference>
<dbReference type="Pfam" id="PF13041">
    <property type="entry name" value="PPR_2"/>
    <property type="match status" value="4"/>
</dbReference>
<dbReference type="PANTHER" id="PTHR47939:SF13">
    <property type="entry name" value="OS03G0201400 PROTEIN"/>
    <property type="match status" value="1"/>
</dbReference>
<comment type="caution">
    <text evidence="4">The sequence shown here is derived from an EMBL/GenBank/DDBJ whole genome shotgun (WGS) entry which is preliminary data.</text>
</comment>
<evidence type="ECO:0008006" key="6">
    <source>
        <dbReference type="Google" id="ProtNLM"/>
    </source>
</evidence>
<protein>
    <recommendedName>
        <fullName evidence="6">Pentatricopeptide repeat-containing protein</fullName>
    </recommendedName>
</protein>
<keyword evidence="2" id="KW-0677">Repeat</keyword>